<dbReference type="GO" id="GO:0003735">
    <property type="term" value="F:structural constituent of ribosome"/>
    <property type="evidence" value="ECO:0007669"/>
    <property type="project" value="UniProtKB-UniRule"/>
</dbReference>
<comment type="function">
    <text evidence="6">One of the primary rRNA binding proteins, it binds specifically to the 5'-end of 16S ribosomal RNA.</text>
</comment>
<evidence type="ECO:0000256" key="3">
    <source>
        <dbReference type="ARBA" id="ARBA00022884"/>
    </source>
</evidence>
<dbReference type="Gene3D" id="2.40.50.140">
    <property type="entry name" value="Nucleic acid-binding proteins"/>
    <property type="match status" value="1"/>
</dbReference>
<dbReference type="NCBIfam" id="NF004123">
    <property type="entry name" value="PRK05610.1"/>
    <property type="match status" value="1"/>
</dbReference>
<dbReference type="HAMAP" id="MF_01345_B">
    <property type="entry name" value="Ribosomal_uS17_B"/>
    <property type="match status" value="1"/>
</dbReference>
<sequence length="110" mass="12716">MSKKIITGKVISNAMDKTITVETDRLTKHPKYHKFVRKTRRYHAHDENNECEIGDIVEIEESRKLSKTKAFVLKRIVRKNILSEEVETPDSVEEEVKEAFGGEVDGTTRE</sequence>
<proteinExistence type="inferred from homology"/>
<organism evidence="7 8">
    <name type="scientific">Petrotoga olearia DSM 13574</name>
    <dbReference type="NCBI Taxonomy" id="1122955"/>
    <lineage>
        <taxon>Bacteria</taxon>
        <taxon>Thermotogati</taxon>
        <taxon>Thermotogota</taxon>
        <taxon>Thermotogae</taxon>
        <taxon>Petrotogales</taxon>
        <taxon>Petrotogaceae</taxon>
        <taxon>Petrotoga</taxon>
    </lineage>
</organism>
<dbReference type="Proteomes" id="UP000236434">
    <property type="component" value="Unassembled WGS sequence"/>
</dbReference>
<name>A0A2K1P485_9BACT</name>
<dbReference type="InterPro" id="IPR019984">
    <property type="entry name" value="Ribosomal_uS17_bact/chlr"/>
</dbReference>
<dbReference type="CDD" id="cd00364">
    <property type="entry name" value="Ribosomal_uS17"/>
    <property type="match status" value="1"/>
</dbReference>
<comment type="similarity">
    <text evidence="1 6">Belongs to the universal ribosomal protein uS17 family.</text>
</comment>
<evidence type="ECO:0000313" key="7">
    <source>
        <dbReference type="EMBL" id="PNR97609.1"/>
    </source>
</evidence>
<dbReference type="Pfam" id="PF00366">
    <property type="entry name" value="Ribosomal_S17"/>
    <property type="match status" value="1"/>
</dbReference>
<evidence type="ECO:0000256" key="2">
    <source>
        <dbReference type="ARBA" id="ARBA00022730"/>
    </source>
</evidence>
<dbReference type="SUPFAM" id="SSF50249">
    <property type="entry name" value="Nucleic acid-binding proteins"/>
    <property type="match status" value="1"/>
</dbReference>
<keyword evidence="2 6" id="KW-0699">rRNA-binding</keyword>
<gene>
    <name evidence="6" type="primary">rpsQ</name>
    <name evidence="7" type="ORF">X929_02325</name>
</gene>
<dbReference type="InterPro" id="IPR000266">
    <property type="entry name" value="Ribosomal_uS17"/>
</dbReference>
<dbReference type="InterPro" id="IPR012340">
    <property type="entry name" value="NA-bd_OB-fold"/>
</dbReference>
<accession>A0A2K1P485</accession>
<evidence type="ECO:0000256" key="1">
    <source>
        <dbReference type="ARBA" id="ARBA00010254"/>
    </source>
</evidence>
<dbReference type="EMBL" id="AZRL01000004">
    <property type="protein sequence ID" value="PNR97609.1"/>
    <property type="molecule type" value="Genomic_DNA"/>
</dbReference>
<reference evidence="7 8" key="1">
    <citation type="submission" date="2013-12" db="EMBL/GenBank/DDBJ databases">
        <title>Comparative genomics of Petrotoga isolates.</title>
        <authorList>
            <person name="Nesbo C.L."/>
            <person name="Charchuk R."/>
            <person name="Chow K."/>
        </authorList>
    </citation>
    <scope>NUCLEOTIDE SEQUENCE [LARGE SCALE GENOMIC DNA]</scope>
    <source>
        <strain evidence="7 8">DSM 13574</strain>
    </source>
</reference>
<keyword evidence="3 6" id="KW-0694">RNA-binding</keyword>
<evidence type="ECO:0000256" key="6">
    <source>
        <dbReference type="HAMAP-Rule" id="MF_01345"/>
    </source>
</evidence>
<dbReference type="PANTHER" id="PTHR10744">
    <property type="entry name" value="40S RIBOSOMAL PROTEIN S11 FAMILY MEMBER"/>
    <property type="match status" value="1"/>
</dbReference>
<dbReference type="OrthoDB" id="9811714at2"/>
<keyword evidence="5 6" id="KW-0687">Ribonucleoprotein</keyword>
<keyword evidence="4 6" id="KW-0689">Ribosomal protein</keyword>
<dbReference type="GO" id="GO:0019843">
    <property type="term" value="F:rRNA binding"/>
    <property type="evidence" value="ECO:0007669"/>
    <property type="project" value="UniProtKB-UniRule"/>
</dbReference>
<dbReference type="NCBIfam" id="TIGR03635">
    <property type="entry name" value="uS17_bact"/>
    <property type="match status" value="1"/>
</dbReference>
<dbReference type="RefSeq" id="WP_103066434.1">
    <property type="nucleotide sequence ID" value="NZ_AZRL01000004.1"/>
</dbReference>
<dbReference type="GO" id="GO:0022627">
    <property type="term" value="C:cytosolic small ribosomal subunit"/>
    <property type="evidence" value="ECO:0007669"/>
    <property type="project" value="UniProtKB-UniRule"/>
</dbReference>
<comment type="subunit">
    <text evidence="6">Part of the 30S ribosomal subunit.</text>
</comment>
<comment type="caution">
    <text evidence="7">The sequence shown here is derived from an EMBL/GenBank/DDBJ whole genome shotgun (WGS) entry which is preliminary data.</text>
</comment>
<evidence type="ECO:0000256" key="5">
    <source>
        <dbReference type="ARBA" id="ARBA00023274"/>
    </source>
</evidence>
<evidence type="ECO:0000256" key="4">
    <source>
        <dbReference type="ARBA" id="ARBA00022980"/>
    </source>
</evidence>
<dbReference type="GO" id="GO:0006412">
    <property type="term" value="P:translation"/>
    <property type="evidence" value="ECO:0007669"/>
    <property type="project" value="UniProtKB-UniRule"/>
</dbReference>
<evidence type="ECO:0000313" key="8">
    <source>
        <dbReference type="Proteomes" id="UP000236434"/>
    </source>
</evidence>
<dbReference type="PRINTS" id="PR00973">
    <property type="entry name" value="RIBOSOMALS17"/>
</dbReference>
<dbReference type="PANTHER" id="PTHR10744:SF1">
    <property type="entry name" value="SMALL RIBOSOMAL SUBUNIT PROTEIN US17M"/>
    <property type="match status" value="1"/>
</dbReference>
<dbReference type="AlphaFoldDB" id="A0A2K1P485"/>
<protein>
    <recommendedName>
        <fullName evidence="6">Small ribosomal subunit protein uS17</fullName>
    </recommendedName>
</protein>